<dbReference type="InterPro" id="IPR018931">
    <property type="entry name" value="DUF2520"/>
</dbReference>
<evidence type="ECO:0000259" key="1">
    <source>
        <dbReference type="Pfam" id="PF03807"/>
    </source>
</evidence>
<evidence type="ECO:0000259" key="2">
    <source>
        <dbReference type="Pfam" id="PF10728"/>
    </source>
</evidence>
<gene>
    <name evidence="3" type="ORF">PQG45_10730</name>
</gene>
<reference evidence="3 4" key="1">
    <citation type="submission" date="2023-09" db="EMBL/GenBank/DDBJ databases">
        <title>Aquirufa genomes.</title>
        <authorList>
            <person name="Pitt A."/>
        </authorList>
    </citation>
    <scope>NUCLEOTIDE SEQUENCE [LARGE SCALE GENOMIC DNA]</scope>
    <source>
        <strain evidence="3 4">LEOWEIH-7C</strain>
    </source>
</reference>
<dbReference type="PANTHER" id="PTHR40459:SF1">
    <property type="entry name" value="CONSERVED HYPOTHETICAL ALANINE AND LEUCINE RICH PROTEIN"/>
    <property type="match status" value="1"/>
</dbReference>
<dbReference type="InterPro" id="IPR037108">
    <property type="entry name" value="TM1727-like_C_sf"/>
</dbReference>
<dbReference type="RefSeq" id="WP_315577565.1">
    <property type="nucleotide sequence ID" value="NZ_JARDXH010000009.1"/>
</dbReference>
<dbReference type="InterPro" id="IPR028939">
    <property type="entry name" value="P5C_Rdtase_cat_N"/>
</dbReference>
<dbReference type="Pfam" id="PF03807">
    <property type="entry name" value="F420_oxidored"/>
    <property type="match status" value="1"/>
</dbReference>
<dbReference type="Gene3D" id="1.10.1040.20">
    <property type="entry name" value="ProC-like, C-terminal domain"/>
    <property type="match status" value="1"/>
</dbReference>
<organism evidence="3 4">
    <name type="scientific">Aquirufa regiilacus</name>
    <dbReference type="NCBI Taxonomy" id="3024868"/>
    <lineage>
        <taxon>Bacteria</taxon>
        <taxon>Pseudomonadati</taxon>
        <taxon>Bacteroidota</taxon>
        <taxon>Cytophagia</taxon>
        <taxon>Cytophagales</taxon>
        <taxon>Flectobacillaceae</taxon>
        <taxon>Aquirufa</taxon>
    </lineage>
</organism>
<evidence type="ECO:0000313" key="4">
    <source>
        <dbReference type="Proteomes" id="UP001249959"/>
    </source>
</evidence>
<dbReference type="EMBL" id="JAVNWW010000006">
    <property type="protein sequence ID" value="MDU0809512.1"/>
    <property type="molecule type" value="Genomic_DNA"/>
</dbReference>
<dbReference type="Proteomes" id="UP001249959">
    <property type="component" value="Unassembled WGS sequence"/>
</dbReference>
<comment type="caution">
    <text evidence="3">The sequence shown here is derived from an EMBL/GenBank/DDBJ whole genome shotgun (WGS) entry which is preliminary data.</text>
</comment>
<feature type="domain" description="DUF2520" evidence="2">
    <location>
        <begin position="134"/>
        <end position="254"/>
    </location>
</feature>
<protein>
    <submittedName>
        <fullName evidence="3">DUF2520 domain-containing protein</fullName>
    </submittedName>
</protein>
<dbReference type="Pfam" id="PF10728">
    <property type="entry name" value="DUF2520"/>
    <property type="match status" value="1"/>
</dbReference>
<sequence length="263" mass="29622">MIKISFIGAGHVAWHISQALENAGNSVQEVFSRDPEKARDLVSYLYNARVQEHLDFSESSSTVFFLCVPESAYAQVLPELLLPKYATLVLVAGTASLTESMMQYDPLRESTNQMGVLFPVQHLQSERKISLSNVPICIEVLLEETEATLVHLAKDISKSIYLVNGEERKKIHLAMLMAGLFTQQLWQQAQSLLESIELDKTLIQGVVQNYVQAFFANQTLHADQDIAKLSDSRVVFDQQAFMSRPEMQEIYKNMLALVKSNPI</sequence>
<proteinExistence type="predicted"/>
<evidence type="ECO:0000313" key="3">
    <source>
        <dbReference type="EMBL" id="MDU0809512.1"/>
    </source>
</evidence>
<accession>A0ABU3TUG0</accession>
<dbReference type="InterPro" id="IPR036291">
    <property type="entry name" value="NAD(P)-bd_dom_sf"/>
</dbReference>
<keyword evidence="4" id="KW-1185">Reference proteome</keyword>
<dbReference type="Gene3D" id="3.40.50.720">
    <property type="entry name" value="NAD(P)-binding Rossmann-like Domain"/>
    <property type="match status" value="1"/>
</dbReference>
<dbReference type="PANTHER" id="PTHR40459">
    <property type="entry name" value="CONSERVED HYPOTHETICAL ALANINE AND LEUCINE RICH PROTEIN"/>
    <property type="match status" value="1"/>
</dbReference>
<dbReference type="SUPFAM" id="SSF51735">
    <property type="entry name" value="NAD(P)-binding Rossmann-fold domains"/>
    <property type="match status" value="1"/>
</dbReference>
<feature type="domain" description="Pyrroline-5-carboxylate reductase catalytic N-terminal" evidence="1">
    <location>
        <begin position="3"/>
        <end position="80"/>
    </location>
</feature>
<name>A0ABU3TUG0_9BACT</name>